<feature type="transmembrane region" description="Helical" evidence="1">
    <location>
        <begin position="40"/>
        <end position="57"/>
    </location>
</feature>
<proteinExistence type="predicted"/>
<keyword evidence="5" id="KW-1185">Reference proteome</keyword>
<dbReference type="Pfam" id="PF12853">
    <property type="entry name" value="NADH_u_ox_C"/>
    <property type="match status" value="1"/>
</dbReference>
<dbReference type="PANTHER" id="PTHR34062:SF1">
    <property type="entry name" value="NADH-UBIQUINONE OXIDOREDUCTASE 21KDA SUBUNIT N-TERMINAL DOMAIN-CONTAINING PROTEIN"/>
    <property type="match status" value="1"/>
</dbReference>
<evidence type="ECO:0000259" key="2">
    <source>
        <dbReference type="Pfam" id="PF10785"/>
    </source>
</evidence>
<accession>A0A8J5QG18</accession>
<evidence type="ECO:0000313" key="5">
    <source>
        <dbReference type="Proteomes" id="UP000694255"/>
    </source>
</evidence>
<keyword evidence="1" id="KW-0472">Membrane</keyword>
<reference evidence="4 5" key="1">
    <citation type="journal article" date="2021" name="DNA Res.">
        <title>Genome analysis of Candida subhashii reveals its hybrid nature and dual mitochondrial genome conformations.</title>
        <authorList>
            <person name="Mixao V."/>
            <person name="Hegedusova E."/>
            <person name="Saus E."/>
            <person name="Pryszcz L.P."/>
            <person name="Cillingova A."/>
            <person name="Nosek J."/>
            <person name="Gabaldon T."/>
        </authorList>
    </citation>
    <scope>NUCLEOTIDE SEQUENCE [LARGE SCALE GENOMIC DNA]</scope>
    <source>
        <strain evidence="4 5">CBS 10753</strain>
    </source>
</reference>
<dbReference type="EMBL" id="JAGSYN010000117">
    <property type="protein sequence ID" value="KAG7663816.1"/>
    <property type="molecule type" value="Genomic_DNA"/>
</dbReference>
<dbReference type="InterPro" id="IPR019721">
    <property type="entry name" value="NADH-UbQ_OxRdtase_su21_N"/>
</dbReference>
<name>A0A8J5QG18_9ASCO</name>
<dbReference type="GeneID" id="73469477"/>
<protein>
    <submittedName>
        <fullName evidence="4">NUXM</fullName>
    </submittedName>
</protein>
<dbReference type="PANTHER" id="PTHR34062">
    <property type="entry name" value="OXIDOREDUCTASE 21 KDA SUBUNIT, PUTATIVE (AFU_ORTHOLOGUE AFUA_4G04750)-RELATED"/>
    <property type="match status" value="1"/>
</dbReference>
<dbReference type="Pfam" id="PF10785">
    <property type="entry name" value="NADH-u_ox-rdase"/>
    <property type="match status" value="1"/>
</dbReference>
<organism evidence="4 5">
    <name type="scientific">[Candida] subhashii</name>
    <dbReference type="NCBI Taxonomy" id="561895"/>
    <lineage>
        <taxon>Eukaryota</taxon>
        <taxon>Fungi</taxon>
        <taxon>Dikarya</taxon>
        <taxon>Ascomycota</taxon>
        <taxon>Saccharomycotina</taxon>
        <taxon>Pichiomycetes</taxon>
        <taxon>Debaryomycetaceae</taxon>
        <taxon>Spathaspora</taxon>
    </lineage>
</organism>
<feature type="transmembrane region" description="Helical" evidence="1">
    <location>
        <begin position="77"/>
        <end position="95"/>
    </location>
</feature>
<dbReference type="RefSeq" id="XP_049264048.1">
    <property type="nucleotide sequence ID" value="XM_049406452.1"/>
</dbReference>
<feature type="domain" description="NADH-ubiquinone oxidoreductase 21kDa subunit N-terminal" evidence="2">
    <location>
        <begin position="17"/>
        <end position="106"/>
    </location>
</feature>
<dbReference type="InterPro" id="IPR053229">
    <property type="entry name" value="NADH-Q_oxidrdct_subunit"/>
</dbReference>
<keyword evidence="1" id="KW-0812">Transmembrane</keyword>
<evidence type="ECO:0000259" key="3">
    <source>
        <dbReference type="Pfam" id="PF12853"/>
    </source>
</evidence>
<comment type="caution">
    <text evidence="4">The sequence shown here is derived from an EMBL/GenBank/DDBJ whole genome shotgun (WGS) entry which is preliminary data.</text>
</comment>
<dbReference type="InterPro" id="IPR024549">
    <property type="entry name" value="NADH-UbQ_OxRdtase_su21_C_fun"/>
</dbReference>
<keyword evidence="1" id="KW-1133">Transmembrane helix</keyword>
<dbReference type="OrthoDB" id="196140at2759"/>
<dbReference type="AlphaFoldDB" id="A0A8J5QG18"/>
<evidence type="ECO:0000313" key="4">
    <source>
        <dbReference type="EMBL" id="KAG7663816.1"/>
    </source>
</evidence>
<gene>
    <name evidence="4" type="ORF">J8A68_002676</name>
</gene>
<evidence type="ECO:0000256" key="1">
    <source>
        <dbReference type="SAM" id="Phobius"/>
    </source>
</evidence>
<sequence length="205" mass="23814">MSYNANNIPIRSPAPYSDYELIDVDPHFFRVVGYFRPSDYGVWAASIAFFPAGLYVWERLEPVQGINKAPMKLPGSLLRQSLALGVIGGFFTAYIRSSKRFLGWTENAREVKMDRYEIKKALSEGRLPYHENLSRLDDRTKDVANRNSQYAFTLLAFIPWFNFAYHPYHGVDLNRYYVDRPGEEAWGFKLKPLDEIRAKYATHIE</sequence>
<feature type="domain" description="NADH-ubiquinone oxidoreductase 21kDa subunit C-terminal fungi" evidence="3">
    <location>
        <begin position="115"/>
        <end position="202"/>
    </location>
</feature>
<dbReference type="Proteomes" id="UP000694255">
    <property type="component" value="Unassembled WGS sequence"/>
</dbReference>